<keyword evidence="3" id="KW-1185">Reference proteome</keyword>
<proteinExistence type="predicted"/>
<dbReference type="Pfam" id="PF12802">
    <property type="entry name" value="MarR_2"/>
    <property type="match status" value="1"/>
</dbReference>
<reference evidence="2" key="1">
    <citation type="submission" date="2021-06" db="EMBL/GenBank/DDBJ databases">
        <title>Complete genome sequence of Nocardioides sp. G188.</title>
        <authorList>
            <person name="Im W.-T."/>
        </authorList>
    </citation>
    <scope>NUCLEOTIDE SEQUENCE</scope>
    <source>
        <strain evidence="2">G188</strain>
    </source>
</reference>
<protein>
    <submittedName>
        <fullName evidence="2">MarR family transcriptional regulator</fullName>
    </submittedName>
</protein>
<name>A0A975T1H7_9ACTN</name>
<gene>
    <name evidence="2" type="ORF">KRR39_09140</name>
</gene>
<dbReference type="EMBL" id="CP077062">
    <property type="protein sequence ID" value="QWZ09869.1"/>
    <property type="molecule type" value="Genomic_DNA"/>
</dbReference>
<dbReference type="KEGG" id="nps:KRR39_09140"/>
<dbReference type="SMART" id="SM00347">
    <property type="entry name" value="HTH_MARR"/>
    <property type="match status" value="1"/>
</dbReference>
<dbReference type="AlphaFoldDB" id="A0A975T1H7"/>
<dbReference type="GO" id="GO:0006950">
    <property type="term" value="P:response to stress"/>
    <property type="evidence" value="ECO:0007669"/>
    <property type="project" value="TreeGrafter"/>
</dbReference>
<dbReference type="InterPro" id="IPR039422">
    <property type="entry name" value="MarR/SlyA-like"/>
</dbReference>
<dbReference type="GO" id="GO:0003700">
    <property type="term" value="F:DNA-binding transcription factor activity"/>
    <property type="evidence" value="ECO:0007669"/>
    <property type="project" value="InterPro"/>
</dbReference>
<dbReference type="PANTHER" id="PTHR33164">
    <property type="entry name" value="TRANSCRIPTIONAL REGULATOR, MARR FAMILY"/>
    <property type="match status" value="1"/>
</dbReference>
<evidence type="ECO:0000259" key="1">
    <source>
        <dbReference type="PROSITE" id="PS50995"/>
    </source>
</evidence>
<dbReference type="PROSITE" id="PS50995">
    <property type="entry name" value="HTH_MARR_2"/>
    <property type="match status" value="1"/>
</dbReference>
<accession>A0A975T1H7</accession>
<sequence>MSRTSRTSPANSGELADAFLTASRALAGLAVRSLNAAPVEVTLPQHRLLVLLSTGGEQTVGALAQQFEVNPSNASRLCDRLQRLGLVSRDRSARDGRAVDVALTAAGRELLETVRAHRRHEIQRVLDGMSHVDVGAAVQALTAFGDAAHELGEAQWTVHAS</sequence>
<dbReference type="RefSeq" id="WP_216941715.1">
    <property type="nucleotide sequence ID" value="NZ_CP077062.1"/>
</dbReference>
<dbReference type="PANTHER" id="PTHR33164:SF94">
    <property type="entry name" value="TRANSCRIPTIONAL REGULATORY PROTEIN-RELATED"/>
    <property type="match status" value="1"/>
</dbReference>
<feature type="domain" description="HTH marR-type" evidence="1">
    <location>
        <begin position="12"/>
        <end position="146"/>
    </location>
</feature>
<evidence type="ECO:0000313" key="2">
    <source>
        <dbReference type="EMBL" id="QWZ09869.1"/>
    </source>
</evidence>
<evidence type="ECO:0000313" key="3">
    <source>
        <dbReference type="Proteomes" id="UP000683575"/>
    </source>
</evidence>
<dbReference type="Proteomes" id="UP000683575">
    <property type="component" value="Chromosome"/>
</dbReference>
<dbReference type="InterPro" id="IPR000835">
    <property type="entry name" value="HTH_MarR-typ"/>
</dbReference>
<organism evidence="2 3">
    <name type="scientific">Nocardioides panacis</name>
    <dbReference type="NCBI Taxonomy" id="2849501"/>
    <lineage>
        <taxon>Bacteria</taxon>
        <taxon>Bacillati</taxon>
        <taxon>Actinomycetota</taxon>
        <taxon>Actinomycetes</taxon>
        <taxon>Propionibacteriales</taxon>
        <taxon>Nocardioidaceae</taxon>
        <taxon>Nocardioides</taxon>
    </lineage>
</organism>